<dbReference type="AlphaFoldDB" id="A0AA43TVA6"/>
<organism evidence="2 3">
    <name type="scientific">Ramalina farinacea</name>
    <dbReference type="NCBI Taxonomy" id="258253"/>
    <lineage>
        <taxon>Eukaryota</taxon>
        <taxon>Fungi</taxon>
        <taxon>Dikarya</taxon>
        <taxon>Ascomycota</taxon>
        <taxon>Pezizomycotina</taxon>
        <taxon>Lecanoromycetes</taxon>
        <taxon>OSLEUM clade</taxon>
        <taxon>Lecanoromycetidae</taxon>
        <taxon>Lecanorales</taxon>
        <taxon>Lecanorineae</taxon>
        <taxon>Ramalinaceae</taxon>
        <taxon>Ramalina</taxon>
    </lineage>
</organism>
<dbReference type="EMBL" id="JAPUFD010000006">
    <property type="protein sequence ID" value="MDI1487920.1"/>
    <property type="molecule type" value="Genomic_DNA"/>
</dbReference>
<name>A0AA43TVA6_9LECA</name>
<gene>
    <name evidence="2" type="ORF">OHK93_007194</name>
</gene>
<evidence type="ECO:0000313" key="3">
    <source>
        <dbReference type="Proteomes" id="UP001161017"/>
    </source>
</evidence>
<accession>A0AA43TVA6</accession>
<feature type="region of interest" description="Disordered" evidence="1">
    <location>
        <begin position="147"/>
        <end position="166"/>
    </location>
</feature>
<proteinExistence type="predicted"/>
<evidence type="ECO:0000256" key="1">
    <source>
        <dbReference type="SAM" id="MobiDB-lite"/>
    </source>
</evidence>
<protein>
    <submittedName>
        <fullName evidence="2">Uncharacterized protein</fullName>
    </submittedName>
</protein>
<evidence type="ECO:0000313" key="2">
    <source>
        <dbReference type="EMBL" id="MDI1487920.1"/>
    </source>
</evidence>
<comment type="caution">
    <text evidence="2">The sequence shown here is derived from an EMBL/GenBank/DDBJ whole genome shotgun (WGS) entry which is preliminary data.</text>
</comment>
<dbReference type="Proteomes" id="UP001161017">
    <property type="component" value="Unassembled WGS sequence"/>
</dbReference>
<sequence>MRPKDRGLLIPDSFIANNNLNESQNDYVALEIIPFALHVSYIDPFKFDEFMEAAVPKIKDDIRTHGGKDTPVEGGRWDLATVGVAILFVKDVHYTGEMTYGMIDGALTELFFTFALYEYRESNLKVYEDGGDNRLISRGYVAKTVRGPQGSSLVDPGDTSSVAVTK</sequence>
<reference evidence="2" key="1">
    <citation type="journal article" date="2023" name="Genome Biol. Evol.">
        <title>First Whole Genome Sequence and Flow Cytometry Genome Size Data for the Lichen-Forming Fungus Ramalina farinacea (Ascomycota).</title>
        <authorList>
            <person name="Llewellyn T."/>
            <person name="Mian S."/>
            <person name="Hill R."/>
            <person name="Leitch I.J."/>
            <person name="Gaya E."/>
        </authorList>
    </citation>
    <scope>NUCLEOTIDE SEQUENCE</scope>
    <source>
        <strain evidence="2">LIQ254RAFAR</strain>
    </source>
</reference>
<keyword evidence="3" id="KW-1185">Reference proteome</keyword>